<dbReference type="InterPro" id="IPR055212">
    <property type="entry name" value="KH-I_PNO1_first"/>
</dbReference>
<dbReference type="SUPFAM" id="SSF54791">
    <property type="entry name" value="Eukaryotic type KH-domain (KH-domain type I)"/>
    <property type="match status" value="1"/>
</dbReference>
<evidence type="ECO:0000256" key="1">
    <source>
        <dbReference type="ARBA" id="ARBA00004604"/>
    </source>
</evidence>
<dbReference type="CDD" id="cd22392">
    <property type="entry name" value="KH-I_PNO1_rpt2"/>
    <property type="match status" value="1"/>
</dbReference>
<name>A0A2N1JCT0_9BASI</name>
<dbReference type="GO" id="GO:0042254">
    <property type="term" value="P:ribosome biogenesis"/>
    <property type="evidence" value="ECO:0007669"/>
    <property type="project" value="UniProtKB-ARBA"/>
</dbReference>
<dbReference type="GO" id="GO:0005730">
    <property type="term" value="C:nucleolus"/>
    <property type="evidence" value="ECO:0007669"/>
    <property type="project" value="UniProtKB-SubCell"/>
</dbReference>
<feature type="domain" description="K Homology" evidence="10">
    <location>
        <begin position="193"/>
        <end position="266"/>
    </location>
</feature>
<organism evidence="11 12">
    <name type="scientific">Malassezia vespertilionis</name>
    <dbReference type="NCBI Taxonomy" id="2020962"/>
    <lineage>
        <taxon>Eukaryota</taxon>
        <taxon>Fungi</taxon>
        <taxon>Dikarya</taxon>
        <taxon>Basidiomycota</taxon>
        <taxon>Ustilaginomycotina</taxon>
        <taxon>Malasseziomycetes</taxon>
        <taxon>Malasseziales</taxon>
        <taxon>Malasseziaceae</taxon>
        <taxon>Malassezia</taxon>
    </lineage>
</organism>
<dbReference type="Proteomes" id="UP000232875">
    <property type="component" value="Unassembled WGS sequence"/>
</dbReference>
<comment type="function">
    <text evidence="7">Required for small ribosomal subunit (SSU) synthesis. Has a role in the processing of early nucleolar and late cytoplasmic pre-RNA species.</text>
</comment>
<evidence type="ECO:0000256" key="3">
    <source>
        <dbReference type="ARBA" id="ARBA00011420"/>
    </source>
</evidence>
<feature type="region of interest" description="Disordered" evidence="9">
    <location>
        <begin position="1"/>
        <end position="51"/>
    </location>
</feature>
<comment type="subcellular location">
    <subcellularLocation>
        <location evidence="1">Nucleus</location>
        <location evidence="1">Nucleolus</location>
    </subcellularLocation>
</comment>
<protein>
    <recommendedName>
        <fullName evidence="4">Pre-rRNA-processing protein PNO1</fullName>
    </recommendedName>
    <alternativeName>
        <fullName evidence="8">Pre-rRNA-processing protein pno1</fullName>
    </alternativeName>
</protein>
<evidence type="ECO:0000256" key="4">
    <source>
        <dbReference type="ARBA" id="ARBA00016042"/>
    </source>
</evidence>
<accession>A0A2N1JCT0</accession>
<keyword evidence="12" id="KW-1185">Reference proteome</keyword>
<dbReference type="FunFam" id="3.30.1370.10:FF:000009">
    <property type="entry name" value="RNA-binding protein PNO1"/>
    <property type="match status" value="1"/>
</dbReference>
<dbReference type="PANTHER" id="PTHR12826:SF13">
    <property type="entry name" value="RNA-BINDING PROTEIN PNO1"/>
    <property type="match status" value="1"/>
</dbReference>
<evidence type="ECO:0000256" key="5">
    <source>
        <dbReference type="ARBA" id="ARBA00022884"/>
    </source>
</evidence>
<dbReference type="Pfam" id="PF17903">
    <property type="entry name" value="KH_KRR1_1st"/>
    <property type="match status" value="1"/>
</dbReference>
<dbReference type="PANTHER" id="PTHR12826">
    <property type="entry name" value="RIBONUCLEASE Y"/>
    <property type="match status" value="1"/>
</dbReference>
<evidence type="ECO:0000313" key="11">
    <source>
        <dbReference type="EMBL" id="PKI84346.1"/>
    </source>
</evidence>
<evidence type="ECO:0000256" key="7">
    <source>
        <dbReference type="ARBA" id="ARBA00025554"/>
    </source>
</evidence>
<dbReference type="STRING" id="2020962.A0A2N1JCT0"/>
<evidence type="ECO:0000259" key="10">
    <source>
        <dbReference type="SMART" id="SM00322"/>
    </source>
</evidence>
<dbReference type="Gene3D" id="3.30.1370.10">
    <property type="entry name" value="K Homology domain, type 1"/>
    <property type="match status" value="2"/>
</dbReference>
<comment type="similarity">
    <text evidence="2">Belongs to the PNO1 family.</text>
</comment>
<reference evidence="11 12" key="1">
    <citation type="submission" date="2017-10" db="EMBL/GenBank/DDBJ databases">
        <title>A novel species of cold-tolerant Malassezia isolated from bats.</title>
        <authorList>
            <person name="Lorch J.M."/>
            <person name="Palmer J.M."/>
            <person name="Vanderwolf K.J."/>
            <person name="Schmidt K.Z."/>
            <person name="Verant M.L."/>
            <person name="Weller T.J."/>
            <person name="Blehert D.S."/>
        </authorList>
    </citation>
    <scope>NUCLEOTIDE SEQUENCE [LARGE SCALE GENOMIC DNA]</scope>
    <source>
        <strain evidence="11 12">NWHC:44797-103</strain>
    </source>
</reference>
<evidence type="ECO:0000256" key="2">
    <source>
        <dbReference type="ARBA" id="ARBA00007515"/>
    </source>
</evidence>
<feature type="compositionally biased region" description="Acidic residues" evidence="9">
    <location>
        <begin position="41"/>
        <end position="51"/>
    </location>
</feature>
<keyword evidence="5" id="KW-0694">RNA-binding</keyword>
<comment type="subunit">
    <text evidence="3">Component of the small ribosomal subunit, ribosomal RNA processing complex (SSU RRP complex).</text>
</comment>
<evidence type="ECO:0000256" key="9">
    <source>
        <dbReference type="SAM" id="MobiDB-lite"/>
    </source>
</evidence>
<dbReference type="Pfam" id="PF22891">
    <property type="entry name" value="KH_PNO1_2nd"/>
    <property type="match status" value="1"/>
</dbReference>
<evidence type="ECO:0000256" key="6">
    <source>
        <dbReference type="ARBA" id="ARBA00023242"/>
    </source>
</evidence>
<dbReference type="InterPro" id="IPR041174">
    <property type="entry name" value="KRR1-like_KH1"/>
</dbReference>
<dbReference type="RefSeq" id="XP_056062412.1">
    <property type="nucleotide sequence ID" value="XM_056206437.1"/>
</dbReference>
<dbReference type="SMART" id="SM00322">
    <property type="entry name" value="KH"/>
    <property type="match status" value="1"/>
</dbReference>
<dbReference type="InterPro" id="IPR004087">
    <property type="entry name" value="KH_dom"/>
</dbReference>
<dbReference type="EMBL" id="KZ454989">
    <property type="protein sequence ID" value="PKI84346.1"/>
    <property type="molecule type" value="Genomic_DNA"/>
</dbReference>
<dbReference type="CDD" id="cd22391">
    <property type="entry name" value="KH-I_PNO1_rpt1"/>
    <property type="match status" value="1"/>
</dbReference>
<dbReference type="GO" id="GO:0003723">
    <property type="term" value="F:RNA binding"/>
    <property type="evidence" value="ECO:0007669"/>
    <property type="project" value="UniProtKB-KW"/>
</dbReference>
<sequence>MGKQLPKAQARAPKKSKAGSRGGDEEVVANPSPPTRRPLGEEEGSDDDAFDEEMLLEAEHDTTGDDDALMIETDVAEQADAPVVAPAALDDGLHFAPVSAAAAQSVQKSQTRKIAIPPHRMSPLKRSWPKIYTPLVEQANLLVRMNPRTRCVEIKTSKHTDDSGVLQKASDFVKAFALGFEADDALALLRLDDLYVDSFEIKDVKTLHGDHLSRAIGRIAGKDGRTRFAIENASRTRIVVADTKIHVLGAVQNIRIAKDAVVSLIMGSPPGKVYAKLRTISSRMRQRA</sequence>
<gene>
    <name evidence="11" type="primary">PNO1</name>
    <name evidence="11" type="ORF">MVES_001503</name>
</gene>
<dbReference type="AlphaFoldDB" id="A0A2N1JCT0"/>
<keyword evidence="6" id="KW-0539">Nucleus</keyword>
<evidence type="ECO:0000313" key="12">
    <source>
        <dbReference type="Proteomes" id="UP000232875"/>
    </source>
</evidence>
<dbReference type="InterPro" id="IPR036612">
    <property type="entry name" value="KH_dom_type_1_sf"/>
</dbReference>
<proteinExistence type="inferred from homology"/>
<dbReference type="InterPro" id="IPR055211">
    <property type="entry name" value="KH_PNO1_2nd"/>
</dbReference>
<evidence type="ECO:0000256" key="8">
    <source>
        <dbReference type="ARBA" id="ARBA00071744"/>
    </source>
</evidence>
<dbReference type="OrthoDB" id="1932641at2759"/>
<dbReference type="GeneID" id="80901103"/>